<evidence type="ECO:0000256" key="3">
    <source>
        <dbReference type="ARBA" id="ARBA00023125"/>
    </source>
</evidence>
<dbReference type="InterPro" id="IPR014284">
    <property type="entry name" value="RNA_pol_sigma-70_dom"/>
</dbReference>
<dbReference type="InterPro" id="IPR007627">
    <property type="entry name" value="RNA_pol_sigma70_r2"/>
</dbReference>
<keyword evidence="3 5" id="KW-0238">DNA-binding</keyword>
<dbReference type="InterPro" id="IPR039425">
    <property type="entry name" value="RNA_pol_sigma-70-like"/>
</dbReference>
<dbReference type="Gene3D" id="1.10.1740.10">
    <property type="match status" value="1"/>
</dbReference>
<feature type="domain" description="RNA polymerase sigma-70 region 2" evidence="7">
    <location>
        <begin position="35"/>
        <end position="101"/>
    </location>
</feature>
<reference evidence="8" key="1">
    <citation type="submission" date="2017-08" db="EMBL/GenBank/DDBJ databases">
        <authorList>
            <person name="Imhoff J.F."/>
            <person name="Rahn T."/>
            <person name="Kuenzel S."/>
            <person name="Neulinger S.C."/>
        </authorList>
    </citation>
    <scope>NUCLEOTIDE SEQUENCE</scope>
    <source>
        <strain evidence="8">IM 151</strain>
    </source>
</reference>
<dbReference type="RefSeq" id="WP_200225278.1">
    <property type="nucleotide sequence ID" value="NZ_NRRT01000001.1"/>
</dbReference>
<dbReference type="InterPro" id="IPR013325">
    <property type="entry name" value="RNA_pol_sigma_r2"/>
</dbReference>
<dbReference type="PANTHER" id="PTHR43133:SF8">
    <property type="entry name" value="RNA POLYMERASE SIGMA FACTOR HI_1459-RELATED"/>
    <property type="match status" value="1"/>
</dbReference>
<evidence type="ECO:0000313" key="8">
    <source>
        <dbReference type="EMBL" id="MBK1711522.1"/>
    </source>
</evidence>
<evidence type="ECO:0000256" key="4">
    <source>
        <dbReference type="ARBA" id="ARBA00023163"/>
    </source>
</evidence>
<comment type="caution">
    <text evidence="8">The sequence shown here is derived from an EMBL/GenBank/DDBJ whole genome shotgun (WGS) entry which is preliminary data.</text>
</comment>
<dbReference type="Pfam" id="PF04542">
    <property type="entry name" value="Sigma70_r2"/>
    <property type="match status" value="1"/>
</dbReference>
<dbReference type="InterPro" id="IPR000838">
    <property type="entry name" value="RNA_pol_sigma70_ECF_CS"/>
</dbReference>
<keyword evidence="4 5" id="KW-0804">Transcription</keyword>
<proteinExistence type="inferred from homology"/>
<keyword evidence="2 5" id="KW-0731">Sigma factor</keyword>
<evidence type="ECO:0000256" key="2">
    <source>
        <dbReference type="ARBA" id="ARBA00023082"/>
    </source>
</evidence>
<evidence type="ECO:0000313" key="9">
    <source>
        <dbReference type="Proteomes" id="UP001041814"/>
    </source>
</evidence>
<comment type="similarity">
    <text evidence="5">Belongs to the sigma-70 factor family. ECF subfamily.</text>
</comment>
<keyword evidence="9" id="KW-1185">Reference proteome</keyword>
<protein>
    <recommendedName>
        <fullName evidence="5">RNA polymerase sigma factor</fullName>
    </recommendedName>
</protein>
<dbReference type="EMBL" id="NRRU01000004">
    <property type="protein sequence ID" value="MBK1711522.1"/>
    <property type="molecule type" value="Genomic_DNA"/>
</dbReference>
<organism evidence="8 9">
    <name type="scientific">Rubrivivax gelatinosus</name>
    <name type="common">Rhodocyclus gelatinosus</name>
    <name type="synonym">Rhodopseudomonas gelatinosa</name>
    <dbReference type="NCBI Taxonomy" id="28068"/>
    <lineage>
        <taxon>Bacteria</taxon>
        <taxon>Pseudomonadati</taxon>
        <taxon>Pseudomonadota</taxon>
        <taxon>Betaproteobacteria</taxon>
        <taxon>Burkholderiales</taxon>
        <taxon>Sphaerotilaceae</taxon>
        <taxon>Rubrivivax</taxon>
    </lineage>
</organism>
<dbReference type="Proteomes" id="UP001041814">
    <property type="component" value="Unassembled WGS sequence"/>
</dbReference>
<reference evidence="8" key="2">
    <citation type="journal article" date="2020" name="Microorganisms">
        <title>Osmotic Adaptation and Compatible Solute Biosynthesis of Phototrophic Bacteria as Revealed from Genome Analyses.</title>
        <authorList>
            <person name="Imhoff J.F."/>
            <person name="Rahn T."/>
            <person name="Kunzel S."/>
            <person name="Keller A."/>
            <person name="Neulinger S.C."/>
        </authorList>
    </citation>
    <scope>NUCLEOTIDE SEQUENCE</scope>
    <source>
        <strain evidence="8">IM 151</strain>
    </source>
</reference>
<dbReference type="NCBIfam" id="TIGR02937">
    <property type="entry name" value="sigma70-ECF"/>
    <property type="match status" value="1"/>
</dbReference>
<dbReference type="SUPFAM" id="SSF88946">
    <property type="entry name" value="Sigma2 domain of RNA polymerase sigma factors"/>
    <property type="match status" value="1"/>
</dbReference>
<feature type="region of interest" description="Disordered" evidence="6">
    <location>
        <begin position="109"/>
        <end position="130"/>
    </location>
</feature>
<evidence type="ECO:0000256" key="6">
    <source>
        <dbReference type="SAM" id="MobiDB-lite"/>
    </source>
</evidence>
<accession>A0ABS1DNE3</accession>
<evidence type="ECO:0000256" key="1">
    <source>
        <dbReference type="ARBA" id="ARBA00023015"/>
    </source>
</evidence>
<sequence length="203" mass="22024">MEMRPPVRPDPPPASALVAQIRAGGAARRCAVGDLYRRYGRKFKGYFRRHGAGPAQAEDLLQETFVKVLRGIDDWSGEGSLEAWLWAVARNTLVGSLRSERGDRATVSLDAGDETASGHPLEQARSASGDPADADCVARGLASFAARFAEAAHVLERIVLDGWGVNELAQYRASAPGAAREYLSQCRKRLWSFIGHCYALDAP</sequence>
<keyword evidence="1 5" id="KW-0805">Transcription regulation</keyword>
<name>A0ABS1DNE3_RUBGE</name>
<evidence type="ECO:0000259" key="7">
    <source>
        <dbReference type="Pfam" id="PF04542"/>
    </source>
</evidence>
<dbReference type="PANTHER" id="PTHR43133">
    <property type="entry name" value="RNA POLYMERASE ECF-TYPE SIGMA FACTO"/>
    <property type="match status" value="1"/>
</dbReference>
<dbReference type="PROSITE" id="PS01063">
    <property type="entry name" value="SIGMA70_ECF"/>
    <property type="match status" value="1"/>
</dbReference>
<evidence type="ECO:0000256" key="5">
    <source>
        <dbReference type="RuleBase" id="RU000716"/>
    </source>
</evidence>
<gene>
    <name evidence="8" type="ORF">CKO43_01855</name>
</gene>